<feature type="domain" description="Dihydroxy-acid/6-phosphogluconate dehydratase C-terminal" evidence="19">
    <location>
        <begin position="403"/>
        <end position="594"/>
    </location>
</feature>
<evidence type="ECO:0000256" key="11">
    <source>
        <dbReference type="ARBA" id="ARBA00029304"/>
    </source>
</evidence>
<comment type="cofactor">
    <cofactor evidence="1">
        <name>Mg(2+)</name>
        <dbReference type="ChEBI" id="CHEBI:18420"/>
    </cofactor>
</comment>
<dbReference type="EMBL" id="JANAWD010000054">
    <property type="protein sequence ID" value="KAJ3489043.1"/>
    <property type="molecule type" value="Genomic_DNA"/>
</dbReference>
<keyword evidence="10" id="KW-0100">Branched-chain amino acid biosynthesis</keyword>
<evidence type="ECO:0000256" key="9">
    <source>
        <dbReference type="ARBA" id="ARBA00023239"/>
    </source>
</evidence>
<dbReference type="InterPro" id="IPR004404">
    <property type="entry name" value="DihydroxyA_deHydtase"/>
</dbReference>
<dbReference type="SUPFAM" id="SSF52016">
    <property type="entry name" value="LeuD/IlvD-like"/>
    <property type="match status" value="1"/>
</dbReference>
<evidence type="ECO:0000256" key="16">
    <source>
        <dbReference type="ARBA" id="ARBA00052865"/>
    </source>
</evidence>
<dbReference type="Proteomes" id="UP001212997">
    <property type="component" value="Unassembled WGS sequence"/>
</dbReference>
<dbReference type="AlphaFoldDB" id="A0AAD5YM12"/>
<evidence type="ECO:0000256" key="15">
    <source>
        <dbReference type="ARBA" id="ARBA00034078"/>
    </source>
</evidence>
<evidence type="ECO:0000256" key="3">
    <source>
        <dbReference type="ARBA" id="ARBA00022605"/>
    </source>
</evidence>
<name>A0AAD5YM12_9APHY</name>
<evidence type="ECO:0000256" key="1">
    <source>
        <dbReference type="ARBA" id="ARBA00001946"/>
    </source>
</evidence>
<evidence type="ECO:0000259" key="19">
    <source>
        <dbReference type="Pfam" id="PF24877"/>
    </source>
</evidence>
<dbReference type="NCBIfam" id="NF002068">
    <property type="entry name" value="PRK00911.1"/>
    <property type="match status" value="1"/>
</dbReference>
<feature type="domain" description="Dihydroxy-acid/6-phosphogluconate dehydratase N-terminal" evidence="18">
    <location>
        <begin position="56"/>
        <end position="389"/>
    </location>
</feature>
<dbReference type="GO" id="GO:0005739">
    <property type="term" value="C:mitochondrion"/>
    <property type="evidence" value="ECO:0007669"/>
    <property type="project" value="TreeGrafter"/>
</dbReference>
<keyword evidence="6" id="KW-0460">Magnesium</keyword>
<comment type="pathway">
    <text evidence="12">Amino-acid biosynthesis; L-valine biosynthesis; L-valine from pyruvate: step 3/4.</text>
</comment>
<evidence type="ECO:0000256" key="13">
    <source>
        <dbReference type="ARBA" id="ARBA00029437"/>
    </source>
</evidence>
<evidence type="ECO:0000313" key="21">
    <source>
        <dbReference type="Proteomes" id="UP001212997"/>
    </source>
</evidence>
<dbReference type="InterPro" id="IPR000581">
    <property type="entry name" value="ILV_EDD_N"/>
</dbReference>
<dbReference type="Pfam" id="PF00920">
    <property type="entry name" value="ILVD_EDD_N"/>
    <property type="match status" value="1"/>
</dbReference>
<dbReference type="GO" id="GO:0004160">
    <property type="term" value="F:dihydroxy-acid dehydratase activity"/>
    <property type="evidence" value="ECO:0007669"/>
    <property type="project" value="UniProtKB-EC"/>
</dbReference>
<evidence type="ECO:0000259" key="18">
    <source>
        <dbReference type="Pfam" id="PF00920"/>
    </source>
</evidence>
<gene>
    <name evidence="20" type="ORF">NLI96_g2420</name>
</gene>
<dbReference type="InterPro" id="IPR037237">
    <property type="entry name" value="IlvD/EDD_N"/>
</dbReference>
<dbReference type="GO" id="GO:0046872">
    <property type="term" value="F:metal ion binding"/>
    <property type="evidence" value="ECO:0007669"/>
    <property type="project" value="UniProtKB-KW"/>
</dbReference>
<evidence type="ECO:0000256" key="10">
    <source>
        <dbReference type="ARBA" id="ARBA00023304"/>
    </source>
</evidence>
<evidence type="ECO:0000256" key="8">
    <source>
        <dbReference type="ARBA" id="ARBA00023014"/>
    </source>
</evidence>
<keyword evidence="4" id="KW-0001">2Fe-2S</keyword>
<keyword evidence="8" id="KW-0411">Iron-sulfur</keyword>
<comment type="pathway">
    <text evidence="13">Amino-acid biosynthesis; L-isoleucine biosynthesis; L-isoleucine from 2-oxobutanoate: step 3/4.</text>
</comment>
<accession>A0AAD5YM12</accession>
<evidence type="ECO:0000256" key="2">
    <source>
        <dbReference type="ARBA" id="ARBA00006486"/>
    </source>
</evidence>
<dbReference type="PANTHER" id="PTHR21000">
    <property type="entry name" value="DIHYDROXY-ACID DEHYDRATASE DAD"/>
    <property type="match status" value="1"/>
</dbReference>
<dbReference type="Pfam" id="PF24877">
    <property type="entry name" value="ILV_EDD_C"/>
    <property type="match status" value="1"/>
</dbReference>
<comment type="catalytic activity">
    <reaction evidence="16">
        <text>(2R,3R)-2,3-dihydroxy-3-methylpentanoate = (S)-3-methyl-2-oxopentanoate + H2O</text>
        <dbReference type="Rhea" id="RHEA:27694"/>
        <dbReference type="ChEBI" id="CHEBI:15377"/>
        <dbReference type="ChEBI" id="CHEBI:35146"/>
        <dbReference type="ChEBI" id="CHEBI:49258"/>
        <dbReference type="EC" id="4.2.1.9"/>
    </reaction>
    <physiologicalReaction direction="left-to-right" evidence="16">
        <dbReference type="Rhea" id="RHEA:27695"/>
    </physiologicalReaction>
</comment>
<keyword evidence="21" id="KW-1185">Reference proteome</keyword>
<comment type="caution">
    <text evidence="20">The sequence shown here is derived from an EMBL/GenBank/DDBJ whole genome shotgun (WGS) entry which is preliminary data.</text>
</comment>
<comment type="cofactor">
    <cofactor evidence="15">
        <name>[2Fe-2S] cluster</name>
        <dbReference type="ChEBI" id="CHEBI:190135"/>
    </cofactor>
</comment>
<dbReference type="SUPFAM" id="SSF143975">
    <property type="entry name" value="IlvD/EDD N-terminal domain-like"/>
    <property type="match status" value="1"/>
</dbReference>
<evidence type="ECO:0000256" key="12">
    <source>
        <dbReference type="ARBA" id="ARBA00029436"/>
    </source>
</evidence>
<dbReference type="PANTHER" id="PTHR21000:SF5">
    <property type="entry name" value="DIHYDROXY-ACID DEHYDRATASE, MITOCHONDRIAL"/>
    <property type="match status" value="1"/>
</dbReference>
<dbReference type="InterPro" id="IPR056740">
    <property type="entry name" value="ILV_EDD_C"/>
</dbReference>
<keyword evidence="5" id="KW-0479">Metal-binding</keyword>
<evidence type="ECO:0000256" key="4">
    <source>
        <dbReference type="ARBA" id="ARBA00022714"/>
    </source>
</evidence>
<sequence length="597" mass="64542">MSTTEGGVEIHSVRKTPPPSNGKLNKYSSQLTQNKARGGAQAMLYAVGLTEEDMNKPQIGISPIWWEGNPCNSHLLDLARHIKAGCQQEGLVGLTFSTIGVSDAITMGTEGMRYSLPSRDIIADSIEAVRNSLLVPRFVLTGMNRSPFCDKNMPGTVMAAVRHNRPTIIVYGGTIQPGVRNVDCPALGYKKGEDMTAVDAFESFGAYAVGKITEEERFDVVRHSCPGPGACGGMFTANTMSSALEVLGLSLPYSSSIPAVYPEKVQECFKAAKYMRKLLELDLKPKDILTRNSFLNAITIVNVLGGSTNAVLHLLAMARAADVELHIDDFQDVANRTPYLTDLRPSGKYVMEDLHKAGGIPALVKYLLKNTDLIDGSQLTVTGKTLAENYEDVPELDFDKQLVVKRLETPIKKTGHLTILKGNLAPGTAVAKITGKEGLKFEGTAKVFNSQDEFYASLEKGEVKAGQVIIFRYQGPKGAPGMPEMLGPTGALMGAGLGGKTALITDGRFSGGSRGFIIGHVVPEALLGGPIALVKDGDTIVIDTVSRTINWLVDEEEQARRRKEWEAAGPYEFREKRGILYKYARDVAPANLGAYTD</sequence>
<evidence type="ECO:0000313" key="20">
    <source>
        <dbReference type="EMBL" id="KAJ3489043.1"/>
    </source>
</evidence>
<reference evidence="20" key="1">
    <citation type="submission" date="2022-07" db="EMBL/GenBank/DDBJ databases">
        <title>Genome Sequence of Physisporinus lineatus.</title>
        <authorList>
            <person name="Buettner E."/>
        </authorList>
    </citation>
    <scope>NUCLEOTIDE SEQUENCE</scope>
    <source>
        <strain evidence="20">VT162</strain>
    </source>
</reference>
<evidence type="ECO:0000256" key="7">
    <source>
        <dbReference type="ARBA" id="ARBA00023004"/>
    </source>
</evidence>
<keyword evidence="7" id="KW-0408">Iron</keyword>
<organism evidence="20 21">
    <name type="scientific">Meripilus lineatus</name>
    <dbReference type="NCBI Taxonomy" id="2056292"/>
    <lineage>
        <taxon>Eukaryota</taxon>
        <taxon>Fungi</taxon>
        <taxon>Dikarya</taxon>
        <taxon>Basidiomycota</taxon>
        <taxon>Agaricomycotina</taxon>
        <taxon>Agaricomycetes</taxon>
        <taxon>Polyporales</taxon>
        <taxon>Meripilaceae</taxon>
        <taxon>Meripilus</taxon>
    </lineage>
</organism>
<feature type="region of interest" description="Disordered" evidence="17">
    <location>
        <begin position="1"/>
        <end position="26"/>
    </location>
</feature>
<comment type="similarity">
    <text evidence="2">Belongs to the IlvD/Edd family.</text>
</comment>
<dbReference type="GO" id="GO:0051537">
    <property type="term" value="F:2 iron, 2 sulfur cluster binding"/>
    <property type="evidence" value="ECO:0007669"/>
    <property type="project" value="UniProtKB-KW"/>
</dbReference>
<dbReference type="GO" id="GO:0009082">
    <property type="term" value="P:branched-chain amino acid biosynthetic process"/>
    <property type="evidence" value="ECO:0007669"/>
    <property type="project" value="UniProtKB-KW"/>
</dbReference>
<evidence type="ECO:0000256" key="5">
    <source>
        <dbReference type="ARBA" id="ARBA00022723"/>
    </source>
</evidence>
<evidence type="ECO:0000256" key="17">
    <source>
        <dbReference type="SAM" id="MobiDB-lite"/>
    </source>
</evidence>
<dbReference type="InterPro" id="IPR042096">
    <property type="entry name" value="Dihydro-acid_dehy_C"/>
</dbReference>
<protein>
    <recommendedName>
        <fullName evidence="14">dihydroxy-acid dehydratase</fullName>
        <ecNumber evidence="14">4.2.1.9</ecNumber>
    </recommendedName>
</protein>
<evidence type="ECO:0000256" key="14">
    <source>
        <dbReference type="ARBA" id="ARBA00029490"/>
    </source>
</evidence>
<keyword evidence="3" id="KW-0028">Amino-acid biosynthesis</keyword>
<dbReference type="Gene3D" id="3.50.30.80">
    <property type="entry name" value="IlvD/EDD C-terminal domain-like"/>
    <property type="match status" value="1"/>
</dbReference>
<dbReference type="InterPro" id="IPR050165">
    <property type="entry name" value="DHAD_IlvD/Edd"/>
</dbReference>
<dbReference type="EC" id="4.2.1.9" evidence="14"/>
<dbReference type="FunFam" id="3.50.30.80:FF:000001">
    <property type="entry name" value="Dihydroxy-acid dehydratase"/>
    <property type="match status" value="1"/>
</dbReference>
<dbReference type="GO" id="GO:0008652">
    <property type="term" value="P:amino acid biosynthetic process"/>
    <property type="evidence" value="ECO:0007669"/>
    <property type="project" value="UniProtKB-KW"/>
</dbReference>
<dbReference type="PROSITE" id="PS00887">
    <property type="entry name" value="ILVD_EDD_2"/>
    <property type="match status" value="1"/>
</dbReference>
<proteinExistence type="inferred from homology"/>
<dbReference type="PROSITE" id="PS00886">
    <property type="entry name" value="ILVD_EDD_1"/>
    <property type="match status" value="1"/>
</dbReference>
<dbReference type="InterPro" id="IPR020558">
    <property type="entry name" value="DiOHA_6PGluconate_deHydtase_CS"/>
</dbReference>
<evidence type="ECO:0000256" key="6">
    <source>
        <dbReference type="ARBA" id="ARBA00022842"/>
    </source>
</evidence>
<dbReference type="NCBIfam" id="TIGR00110">
    <property type="entry name" value="ilvD"/>
    <property type="match status" value="1"/>
</dbReference>
<keyword evidence="9" id="KW-0456">Lyase</keyword>
<comment type="catalytic activity">
    <reaction evidence="11">
        <text>(2R)-2,3-dihydroxy-3-methylbutanoate = 3-methyl-2-oxobutanoate + H2O</text>
        <dbReference type="Rhea" id="RHEA:24809"/>
        <dbReference type="ChEBI" id="CHEBI:11851"/>
        <dbReference type="ChEBI" id="CHEBI:15377"/>
        <dbReference type="ChEBI" id="CHEBI:49072"/>
        <dbReference type="EC" id="4.2.1.9"/>
    </reaction>
    <physiologicalReaction direction="left-to-right" evidence="11">
        <dbReference type="Rhea" id="RHEA:24810"/>
    </physiologicalReaction>
</comment>